<dbReference type="SUPFAM" id="SSF56601">
    <property type="entry name" value="beta-lactamase/transpeptidase-like"/>
    <property type="match status" value="1"/>
</dbReference>
<evidence type="ECO:0000256" key="2">
    <source>
        <dbReference type="ARBA" id="ARBA00030171"/>
    </source>
</evidence>
<proteinExistence type="predicted"/>
<dbReference type="GO" id="GO:0008800">
    <property type="term" value="F:beta-lactamase activity"/>
    <property type="evidence" value="ECO:0007669"/>
    <property type="project" value="InterPro"/>
</dbReference>
<gene>
    <name evidence="4" type="ORF">D1832_10900</name>
</gene>
<dbReference type="Proteomes" id="UP000285376">
    <property type="component" value="Unassembled WGS sequence"/>
</dbReference>
<organism evidence="4 5">
    <name type="scientific">Dermacoccus abyssi</name>
    <dbReference type="NCBI Taxonomy" id="322596"/>
    <lineage>
        <taxon>Bacteria</taxon>
        <taxon>Bacillati</taxon>
        <taxon>Actinomycetota</taxon>
        <taxon>Actinomycetes</taxon>
        <taxon>Micrococcales</taxon>
        <taxon>Dermacoccaceae</taxon>
        <taxon>Dermacoccus</taxon>
    </lineage>
</organism>
<evidence type="ECO:0000256" key="1">
    <source>
        <dbReference type="ARBA" id="ARBA00018879"/>
    </source>
</evidence>
<dbReference type="EMBL" id="QWLM01000012">
    <property type="protein sequence ID" value="RHW44998.1"/>
    <property type="molecule type" value="Genomic_DNA"/>
</dbReference>
<evidence type="ECO:0000259" key="3">
    <source>
        <dbReference type="Pfam" id="PF13354"/>
    </source>
</evidence>
<dbReference type="GO" id="GO:0046677">
    <property type="term" value="P:response to antibiotic"/>
    <property type="evidence" value="ECO:0007669"/>
    <property type="project" value="InterPro"/>
</dbReference>
<evidence type="ECO:0000313" key="4">
    <source>
        <dbReference type="EMBL" id="RHW44998.1"/>
    </source>
</evidence>
<dbReference type="AlphaFoldDB" id="A0A417Z2Y5"/>
<evidence type="ECO:0000313" key="5">
    <source>
        <dbReference type="Proteomes" id="UP000285376"/>
    </source>
</evidence>
<accession>A0A417Z2Y5</accession>
<feature type="domain" description="Beta-lactamase class A catalytic" evidence="3">
    <location>
        <begin position="118"/>
        <end position="208"/>
    </location>
</feature>
<sequence length="274" mass="29516">MARVGKHHETPKGCTRRGVVLGAGGAGAALALPSLVGAAEASATTVGLRDKIYAIDAATTGTLSVAVYDRRSGRFWQYSAGVRNECASIVKVLILATVCDRAQRLGRALTAWEKSQASIMIRYSDNNAATNLWKSVGGAPAVQAMATKLRMYQTVTNKAWGLTTTSAYDQMVLMDEIFWFGRVLNSTNRGYISTLMGQVTSGQRWGVGTYGTSQVKNGWLPYNGQWRINSVGHVGGYGRNHTLAILQRTPTMAIGTSVANRVAKTMWDHLATPL</sequence>
<dbReference type="InterPro" id="IPR000871">
    <property type="entry name" value="Beta-lactam_class-A"/>
</dbReference>
<comment type="caution">
    <text evidence="4">The sequence shown here is derived from an EMBL/GenBank/DDBJ whole genome shotgun (WGS) entry which is preliminary data.</text>
</comment>
<dbReference type="Pfam" id="PF13354">
    <property type="entry name" value="Beta-lactamase2"/>
    <property type="match status" value="1"/>
</dbReference>
<reference evidence="4 5" key="1">
    <citation type="submission" date="2018-08" db="EMBL/GenBank/DDBJ databases">
        <title>Whole genome sequence analysis of Dermacoccus abyssi bacteria isolated from Deep Mariana trench Micromonospora spp reveals genes involved in the environmental adaptation and production of secondary metabolites.</title>
        <authorList>
            <person name="Abdel-Mageed W.M."/>
            <person name="Lehri B."/>
            <person name="Nouioui I."/>
            <person name="Goodfellow I."/>
            <person name="Jaspars M."/>
            <person name="Karlyshev A."/>
        </authorList>
    </citation>
    <scope>NUCLEOTIDE SEQUENCE [LARGE SCALE GENOMIC DNA]</scope>
    <source>
        <strain evidence="4 5">MT1.1</strain>
    </source>
</reference>
<dbReference type="PROSITE" id="PS51318">
    <property type="entry name" value="TAT"/>
    <property type="match status" value="1"/>
</dbReference>
<dbReference type="PANTHER" id="PTHR35333:SF3">
    <property type="entry name" value="BETA-LACTAMASE-TYPE TRANSPEPTIDASE FOLD CONTAINING PROTEIN"/>
    <property type="match status" value="1"/>
</dbReference>
<dbReference type="Gene3D" id="3.40.710.10">
    <property type="entry name" value="DD-peptidase/beta-lactamase superfamily"/>
    <property type="match status" value="1"/>
</dbReference>
<dbReference type="InterPro" id="IPR012338">
    <property type="entry name" value="Beta-lactam/transpept-like"/>
</dbReference>
<dbReference type="InterPro" id="IPR045155">
    <property type="entry name" value="Beta-lactam_cat"/>
</dbReference>
<dbReference type="PANTHER" id="PTHR35333">
    <property type="entry name" value="BETA-LACTAMASE"/>
    <property type="match status" value="1"/>
</dbReference>
<protein>
    <recommendedName>
        <fullName evidence="1">Beta-lactamase</fullName>
    </recommendedName>
    <alternativeName>
        <fullName evidence="2">Penicillinase</fullName>
    </alternativeName>
</protein>
<name>A0A417Z2Y5_9MICO</name>
<dbReference type="GO" id="GO:0030655">
    <property type="term" value="P:beta-lactam antibiotic catabolic process"/>
    <property type="evidence" value="ECO:0007669"/>
    <property type="project" value="InterPro"/>
</dbReference>
<dbReference type="InterPro" id="IPR006311">
    <property type="entry name" value="TAT_signal"/>
</dbReference>
<dbReference type="RefSeq" id="WP_118913983.1">
    <property type="nucleotide sequence ID" value="NZ_CBCRVH010000022.1"/>
</dbReference>